<dbReference type="RefSeq" id="WP_100161555.1">
    <property type="nucleotide sequence ID" value="NZ_PGTB01000010.1"/>
</dbReference>
<dbReference type="Gene3D" id="3.90.550.10">
    <property type="entry name" value="Spore Coat Polysaccharide Biosynthesis Protein SpsA, Chain A"/>
    <property type="match status" value="1"/>
</dbReference>
<evidence type="ECO:0000313" key="2">
    <source>
        <dbReference type="EMBL" id="PJE37707.1"/>
    </source>
</evidence>
<gene>
    <name evidence="2" type="ORF">CVM52_05545</name>
</gene>
<dbReference type="InterPro" id="IPR001173">
    <property type="entry name" value="Glyco_trans_2-like"/>
</dbReference>
<name>A0A2M8J4L0_9RHOB</name>
<protein>
    <recommendedName>
        <fullName evidence="1">Glycosyltransferase 2-like domain-containing protein</fullName>
    </recommendedName>
</protein>
<proteinExistence type="predicted"/>
<dbReference type="PANTHER" id="PTHR43685:SF11">
    <property type="entry name" value="GLYCOSYLTRANSFERASE TAGX-RELATED"/>
    <property type="match status" value="1"/>
</dbReference>
<dbReference type="SUPFAM" id="SSF53448">
    <property type="entry name" value="Nucleotide-diphospho-sugar transferases"/>
    <property type="match status" value="1"/>
</dbReference>
<dbReference type="Proteomes" id="UP000231553">
    <property type="component" value="Unassembled WGS sequence"/>
</dbReference>
<dbReference type="AlphaFoldDB" id="A0A2M8J4L0"/>
<evidence type="ECO:0000259" key="1">
    <source>
        <dbReference type="Pfam" id="PF00535"/>
    </source>
</evidence>
<dbReference type="InterPro" id="IPR050834">
    <property type="entry name" value="Glycosyltransf_2"/>
</dbReference>
<dbReference type="OrthoDB" id="5291101at2"/>
<keyword evidence="3" id="KW-1185">Reference proteome</keyword>
<dbReference type="PANTHER" id="PTHR43685">
    <property type="entry name" value="GLYCOSYLTRANSFERASE"/>
    <property type="match status" value="1"/>
</dbReference>
<reference evidence="2 3" key="1">
    <citation type="journal article" date="2018" name="Int. J. Syst. Evol. Microbiol.">
        <title>Pseudooceanicola lipolyticus sp. nov., a marine alphaproteobacterium, reclassification of Oceanicola flagellatus as Pseudooceanicola flagellatus comb. nov. and emended description of the genus Pseudooceanicola.</title>
        <authorList>
            <person name="Huang M.-M."/>
            <person name="Guo L.-L."/>
            <person name="Wu Y.-H."/>
            <person name="Lai Q.-L."/>
            <person name="Shao Z.-Z."/>
            <person name="Wang C.-S."/>
            <person name="Wu M."/>
            <person name="Xu X.-W."/>
        </authorList>
    </citation>
    <scope>NUCLEOTIDE SEQUENCE [LARGE SCALE GENOMIC DNA]</scope>
    <source>
        <strain evidence="2 3">157</strain>
    </source>
</reference>
<comment type="caution">
    <text evidence="2">The sequence shown here is derived from an EMBL/GenBank/DDBJ whole genome shotgun (WGS) entry which is preliminary data.</text>
</comment>
<sequence>MKVSVSVVTYQQASTVRQAVESVLEQQVDFPIEIIAGDDASADGTREALQQLQFEAPETVKTILRHSNAEDFGLTNVLATVDAAQGEYIAFLDGDDYWTDRQKLAKQVAFLDAHPDCVICAHRVQHLRKDGVRILSPNAPHGEGVYDIGALIVRNFAPKISTVIRRSALADLPEWYRLTSYSSADWLLNILAGRHGRVGFIDQVMAVHRIHQASVSANFGSLHMISDKLRAITALRSCLPQAARDLTRLERKLLWKRRIVRWSPRAFSVLRRLNGMARSHPG</sequence>
<evidence type="ECO:0000313" key="3">
    <source>
        <dbReference type="Proteomes" id="UP000231553"/>
    </source>
</evidence>
<dbReference type="InterPro" id="IPR029044">
    <property type="entry name" value="Nucleotide-diphossugar_trans"/>
</dbReference>
<organism evidence="2 3">
    <name type="scientific">Pseudooceanicola lipolyticus</name>
    <dbReference type="NCBI Taxonomy" id="2029104"/>
    <lineage>
        <taxon>Bacteria</taxon>
        <taxon>Pseudomonadati</taxon>
        <taxon>Pseudomonadota</taxon>
        <taxon>Alphaproteobacteria</taxon>
        <taxon>Rhodobacterales</taxon>
        <taxon>Paracoccaceae</taxon>
        <taxon>Pseudooceanicola</taxon>
    </lineage>
</organism>
<accession>A0A2M8J4L0</accession>
<dbReference type="EMBL" id="PGTB01000010">
    <property type="protein sequence ID" value="PJE37707.1"/>
    <property type="molecule type" value="Genomic_DNA"/>
</dbReference>
<feature type="domain" description="Glycosyltransferase 2-like" evidence="1">
    <location>
        <begin position="4"/>
        <end position="138"/>
    </location>
</feature>
<dbReference type="Pfam" id="PF00535">
    <property type="entry name" value="Glycos_transf_2"/>
    <property type="match status" value="1"/>
</dbReference>